<dbReference type="PROSITE" id="PS00257">
    <property type="entry name" value="BOMBESIN"/>
    <property type="match status" value="1"/>
</dbReference>
<evidence type="ECO:0000256" key="10">
    <source>
        <dbReference type="ARBA" id="ARBA00023329"/>
    </source>
</evidence>
<dbReference type="PANTHER" id="PTHR16866:SF2">
    <property type="entry name" value="GASTRIN-RELEASING PEPTIDE"/>
    <property type="match status" value="1"/>
</dbReference>
<evidence type="ECO:0000256" key="6">
    <source>
        <dbReference type="ARBA" id="ARBA00022675"/>
    </source>
</evidence>
<dbReference type="Proteomes" id="UP000002280">
    <property type="component" value="Chromosome 3"/>
</dbReference>
<dbReference type="GO" id="GO:0005184">
    <property type="term" value="F:neuropeptide hormone activity"/>
    <property type="evidence" value="ECO:0000318"/>
    <property type="project" value="GO_Central"/>
</dbReference>
<dbReference type="FunCoup" id="F6QB63">
    <property type="interactions" value="68"/>
</dbReference>
<dbReference type="GeneTree" id="ENSGT00940000154470"/>
<evidence type="ECO:0000256" key="5">
    <source>
        <dbReference type="ARBA" id="ARBA00022525"/>
    </source>
</evidence>
<evidence type="ECO:0000256" key="3">
    <source>
        <dbReference type="ARBA" id="ARBA00010012"/>
    </source>
</evidence>
<feature type="chain" id="PRO_5023837483" description="Gastrin-releasing peptide" evidence="12">
    <location>
        <begin position="24"/>
        <end position="237"/>
    </location>
</feature>
<evidence type="ECO:0000256" key="4">
    <source>
        <dbReference type="ARBA" id="ARBA00016270"/>
    </source>
</evidence>
<dbReference type="eggNOG" id="ENOG502S4DG">
    <property type="taxonomic scope" value="Eukaryota"/>
</dbReference>
<dbReference type="InParanoid" id="F6QB63"/>
<dbReference type="Ensembl" id="ENSMODT00000040028.3">
    <property type="protein sequence ID" value="ENSMODP00000038428.3"/>
    <property type="gene ID" value="ENSMODG00000025618.3"/>
</dbReference>
<keyword evidence="14" id="KW-1185">Reference proteome</keyword>
<dbReference type="InterPro" id="IPR000874">
    <property type="entry name" value="Bombesin"/>
</dbReference>
<comment type="subcellular location">
    <subcellularLocation>
        <location evidence="1">Cytoplasmic vesicle</location>
        <location evidence="1">Secretory vesicle lumen</location>
    </subcellularLocation>
    <subcellularLocation>
        <location evidence="2">Secreted</location>
    </subcellularLocation>
</comment>
<evidence type="ECO:0000256" key="2">
    <source>
        <dbReference type="ARBA" id="ARBA00004613"/>
    </source>
</evidence>
<keyword evidence="6" id="KW-0467">Mast cell degranulation</keyword>
<dbReference type="Bgee" id="ENSMODG00000025618">
    <property type="expression patterns" value="Expressed in cerebellum and 7 other cell types or tissues"/>
</dbReference>
<evidence type="ECO:0000313" key="13">
    <source>
        <dbReference type="Ensembl" id="ENSMODP00000038428.3"/>
    </source>
</evidence>
<dbReference type="GO" id="GO:2000987">
    <property type="term" value="P:positive regulation of behavioral fear response"/>
    <property type="evidence" value="ECO:0000318"/>
    <property type="project" value="GO_Central"/>
</dbReference>
<keyword evidence="7" id="KW-0165">Cleavage on pair of basic residues</keyword>
<sequence length="237" mass="26458">MRGCEVSLVLLVLVLSEAPRGAAAPVQSIDLGDPMAKIYPRGNHWAVGHLMGKKSAGDFPFAYEGRDKIALSPVIPDSSKQLSEYLQWEEMEKNFLPLLEEKGSRSSRLLRHGLLGYPQPAGDLEDDDGTKDEERKCSSIWSPCIVKHQIPYKPKGPELSINSSLGEDTMLDAFSKETLDQRVSLYLLGSLQRLTTNRQSLLHLQYEGPDYNQQKSRSSDSLFYLLSADSFIEGRKA</sequence>
<organism evidence="13 14">
    <name type="scientific">Monodelphis domestica</name>
    <name type="common">Gray short-tailed opossum</name>
    <dbReference type="NCBI Taxonomy" id="13616"/>
    <lineage>
        <taxon>Eukaryota</taxon>
        <taxon>Metazoa</taxon>
        <taxon>Chordata</taxon>
        <taxon>Craniata</taxon>
        <taxon>Vertebrata</taxon>
        <taxon>Euteleostomi</taxon>
        <taxon>Mammalia</taxon>
        <taxon>Metatheria</taxon>
        <taxon>Didelphimorphia</taxon>
        <taxon>Didelphidae</taxon>
        <taxon>Monodelphis</taxon>
    </lineage>
</organism>
<name>F6QB63_MONDO</name>
<comment type="function">
    <text evidence="11">Induces an itch response through activation of receptors present on mast cells, triggering mast cell degranulation.</text>
</comment>
<dbReference type="GO" id="GO:0007218">
    <property type="term" value="P:neuropeptide signaling pathway"/>
    <property type="evidence" value="ECO:0000318"/>
    <property type="project" value="GO_Central"/>
</dbReference>
<keyword evidence="5" id="KW-0964">Secreted</keyword>
<keyword evidence="8 12" id="KW-0732">Signal</keyword>
<dbReference type="HOGENOM" id="CLU_144892_0_0_1"/>
<evidence type="ECO:0000313" key="14">
    <source>
        <dbReference type="Proteomes" id="UP000002280"/>
    </source>
</evidence>
<reference evidence="13 14" key="1">
    <citation type="journal article" date="2007" name="Nature">
        <title>Genome of the marsupial Monodelphis domestica reveals innovation in non-coding sequences.</title>
        <authorList>
            <person name="Mikkelsen T.S."/>
            <person name="Wakefield M.J."/>
            <person name="Aken B."/>
            <person name="Amemiya C.T."/>
            <person name="Chang J.L."/>
            <person name="Duke S."/>
            <person name="Garber M."/>
            <person name="Gentles A.J."/>
            <person name="Goodstadt L."/>
            <person name="Heger A."/>
            <person name="Jurka J."/>
            <person name="Kamal M."/>
            <person name="Mauceli E."/>
            <person name="Searle S.M."/>
            <person name="Sharpe T."/>
            <person name="Baker M.L."/>
            <person name="Batzer M.A."/>
            <person name="Benos P.V."/>
            <person name="Belov K."/>
            <person name="Clamp M."/>
            <person name="Cook A."/>
            <person name="Cuff J."/>
            <person name="Das R."/>
            <person name="Davidow L."/>
            <person name="Deakin J.E."/>
            <person name="Fazzari M.J."/>
            <person name="Glass J.L."/>
            <person name="Grabherr M."/>
            <person name="Greally J.M."/>
            <person name="Gu W."/>
            <person name="Hore T.A."/>
            <person name="Huttley G.A."/>
            <person name="Kleber M."/>
            <person name="Jirtle R.L."/>
            <person name="Koina E."/>
            <person name="Lee J.T."/>
            <person name="Mahony S."/>
            <person name="Marra M.A."/>
            <person name="Miller R.D."/>
            <person name="Nicholls R.D."/>
            <person name="Oda M."/>
            <person name="Papenfuss A.T."/>
            <person name="Parra Z.E."/>
            <person name="Pollock D.D."/>
            <person name="Ray D.A."/>
            <person name="Schein J.E."/>
            <person name="Speed T.P."/>
            <person name="Thompson K."/>
            <person name="VandeBerg J.L."/>
            <person name="Wade C.M."/>
            <person name="Walker J.A."/>
            <person name="Waters P.D."/>
            <person name="Webber C."/>
            <person name="Weidman J.R."/>
            <person name="Xie X."/>
            <person name="Zody M.C."/>
            <person name="Baldwin J."/>
            <person name="Abdouelleil A."/>
            <person name="Abdulkadir J."/>
            <person name="Abebe A."/>
            <person name="Abera B."/>
            <person name="Abreu J."/>
            <person name="Acer S.C."/>
            <person name="Aftuck L."/>
            <person name="Alexander A."/>
            <person name="An P."/>
            <person name="Anderson E."/>
            <person name="Anderson S."/>
            <person name="Arachi H."/>
            <person name="Azer M."/>
            <person name="Bachantsang P."/>
            <person name="Barry A."/>
            <person name="Bayul T."/>
            <person name="Berlin A."/>
            <person name="Bessette D."/>
            <person name="Bloom T."/>
            <person name="Bloom T."/>
            <person name="Boguslavskiy L."/>
            <person name="Bonnet C."/>
            <person name="Boukhgalter B."/>
            <person name="Bourzgui I."/>
            <person name="Brown A."/>
            <person name="Cahill P."/>
            <person name="Channer S."/>
            <person name="Cheshatsang Y."/>
            <person name="Chuda L."/>
            <person name="Citroen M."/>
            <person name="Collymore A."/>
            <person name="Cooke P."/>
            <person name="Costello M."/>
            <person name="D'Aco K."/>
            <person name="Daza R."/>
            <person name="De Haan G."/>
            <person name="DeGray S."/>
            <person name="DeMaso C."/>
            <person name="Dhargay N."/>
            <person name="Dooley K."/>
            <person name="Dooley E."/>
            <person name="Doricent M."/>
            <person name="Dorje P."/>
            <person name="Dorjee K."/>
            <person name="Dupes A."/>
            <person name="Elong R."/>
            <person name="Falk J."/>
            <person name="Farina A."/>
            <person name="Faro S."/>
            <person name="Ferguson D."/>
            <person name="Fisher S."/>
            <person name="Foley C.D."/>
            <person name="Franke A."/>
            <person name="Friedrich D."/>
            <person name="Gadbois L."/>
            <person name="Gearin G."/>
            <person name="Gearin C.R."/>
            <person name="Giannoukos G."/>
            <person name="Goode T."/>
            <person name="Graham J."/>
            <person name="Grandbois E."/>
            <person name="Grewal S."/>
            <person name="Gyaltsen K."/>
            <person name="Hafez N."/>
            <person name="Hagos B."/>
            <person name="Hall J."/>
            <person name="Henson C."/>
            <person name="Hollinger A."/>
            <person name="Honan T."/>
            <person name="Huard M.D."/>
            <person name="Hughes L."/>
            <person name="Hurhula B."/>
            <person name="Husby M.E."/>
            <person name="Kamat A."/>
            <person name="Kanga B."/>
            <person name="Kashin S."/>
            <person name="Khazanovich D."/>
            <person name="Kisner P."/>
            <person name="Lance K."/>
            <person name="Lara M."/>
            <person name="Lee W."/>
            <person name="Lennon N."/>
            <person name="Letendre F."/>
            <person name="LeVine R."/>
            <person name="Lipovsky A."/>
            <person name="Liu X."/>
            <person name="Liu J."/>
            <person name="Liu S."/>
            <person name="Lokyitsang T."/>
            <person name="Lokyitsang Y."/>
            <person name="Lubonja R."/>
            <person name="Lui A."/>
            <person name="MacDonald P."/>
            <person name="Magnisalis V."/>
            <person name="Maru K."/>
            <person name="Matthews C."/>
            <person name="McCusker W."/>
            <person name="McDonough S."/>
            <person name="Mehta T."/>
            <person name="Meldrim J."/>
            <person name="Meneus L."/>
            <person name="Mihai O."/>
            <person name="Mihalev A."/>
            <person name="Mihova T."/>
            <person name="Mittelman R."/>
            <person name="Mlenga V."/>
            <person name="Montmayeur A."/>
            <person name="Mulrain L."/>
            <person name="Navidi A."/>
            <person name="Naylor J."/>
            <person name="Negash T."/>
            <person name="Nguyen T."/>
            <person name="Nguyen N."/>
            <person name="Nicol R."/>
            <person name="Norbu C."/>
            <person name="Norbu N."/>
            <person name="Novod N."/>
            <person name="O'Neill B."/>
            <person name="Osman S."/>
            <person name="Markiewicz E."/>
            <person name="Oyono O.L."/>
            <person name="Patti C."/>
            <person name="Phunkhang P."/>
            <person name="Pierre F."/>
            <person name="Priest M."/>
            <person name="Raghuraman S."/>
            <person name="Rege F."/>
            <person name="Reyes R."/>
            <person name="Rise C."/>
            <person name="Rogov P."/>
            <person name="Ross K."/>
            <person name="Ryan E."/>
            <person name="Settipalli S."/>
            <person name="Shea T."/>
            <person name="Sherpa N."/>
            <person name="Shi L."/>
            <person name="Shih D."/>
            <person name="Sparrow T."/>
            <person name="Spaulding J."/>
            <person name="Stalker J."/>
            <person name="Stange-Thomann N."/>
            <person name="Stavropoulos S."/>
            <person name="Stone C."/>
            <person name="Strader C."/>
            <person name="Tesfaye S."/>
            <person name="Thomson T."/>
            <person name="Thoulutsang Y."/>
            <person name="Thoulutsang D."/>
            <person name="Topham K."/>
            <person name="Topping I."/>
            <person name="Tsamla T."/>
            <person name="Vassiliev H."/>
            <person name="Vo A."/>
            <person name="Wangchuk T."/>
            <person name="Wangdi T."/>
            <person name="Weiand M."/>
            <person name="Wilkinson J."/>
            <person name="Wilson A."/>
            <person name="Yadav S."/>
            <person name="Young G."/>
            <person name="Yu Q."/>
            <person name="Zembek L."/>
            <person name="Zhong D."/>
            <person name="Zimmer A."/>
            <person name="Zwirko Z."/>
            <person name="Jaffe D.B."/>
            <person name="Alvarez P."/>
            <person name="Brockman W."/>
            <person name="Butler J."/>
            <person name="Chin C."/>
            <person name="Gnerre S."/>
            <person name="MacCallum I."/>
            <person name="Graves J.A."/>
            <person name="Ponting C.P."/>
            <person name="Breen M."/>
            <person name="Samollow P.B."/>
            <person name="Lander E.S."/>
            <person name="Lindblad-Toh K."/>
        </authorList>
    </citation>
    <scope>NUCLEOTIDE SEQUENCE [LARGE SCALE GENOMIC DNA]</scope>
</reference>
<evidence type="ECO:0000256" key="8">
    <source>
        <dbReference type="ARBA" id="ARBA00022729"/>
    </source>
</evidence>
<evidence type="ECO:0000256" key="12">
    <source>
        <dbReference type="SAM" id="SignalP"/>
    </source>
</evidence>
<comment type="similarity">
    <text evidence="3">Belongs to the bombesin/neuromedin-B/ranatensin family.</text>
</comment>
<reference evidence="13" key="3">
    <citation type="submission" date="2025-09" db="UniProtKB">
        <authorList>
            <consortium name="Ensembl"/>
        </authorList>
    </citation>
    <scope>IDENTIFICATION</scope>
</reference>
<dbReference type="STRING" id="13616.ENSMODP00000038428"/>
<keyword evidence="10" id="KW-0968">Cytoplasmic vesicle</keyword>
<dbReference type="GO" id="GO:0043303">
    <property type="term" value="P:mast cell degranulation"/>
    <property type="evidence" value="ECO:0007669"/>
    <property type="project" value="UniProtKB-KW"/>
</dbReference>
<dbReference type="AlphaFoldDB" id="F6QB63"/>
<keyword evidence="9" id="KW-0027">Amidation</keyword>
<dbReference type="Pfam" id="PF02044">
    <property type="entry name" value="Bombesin"/>
    <property type="match status" value="1"/>
</dbReference>
<evidence type="ECO:0000256" key="9">
    <source>
        <dbReference type="ARBA" id="ARBA00022815"/>
    </source>
</evidence>
<dbReference type="GO" id="GO:0005615">
    <property type="term" value="C:extracellular space"/>
    <property type="evidence" value="ECO:0000318"/>
    <property type="project" value="GO_Central"/>
</dbReference>
<reference evidence="13" key="2">
    <citation type="submission" date="2025-08" db="UniProtKB">
        <authorList>
            <consortium name="Ensembl"/>
        </authorList>
    </citation>
    <scope>IDENTIFICATION</scope>
</reference>
<proteinExistence type="inferred from homology"/>
<evidence type="ECO:0000256" key="1">
    <source>
        <dbReference type="ARBA" id="ARBA00004263"/>
    </source>
</evidence>
<accession>F6QB63</accession>
<evidence type="ECO:0000256" key="7">
    <source>
        <dbReference type="ARBA" id="ARBA00022685"/>
    </source>
</evidence>
<dbReference type="GO" id="GO:0031410">
    <property type="term" value="C:cytoplasmic vesicle"/>
    <property type="evidence" value="ECO:0007669"/>
    <property type="project" value="UniProtKB-SubCell"/>
</dbReference>
<feature type="signal peptide" evidence="12">
    <location>
        <begin position="1"/>
        <end position="23"/>
    </location>
</feature>
<dbReference type="PANTHER" id="PTHR16866">
    <property type="entry name" value="GASTRIN-RELEASING PEPTIDE"/>
    <property type="match status" value="1"/>
</dbReference>
<evidence type="ECO:0000256" key="11">
    <source>
        <dbReference type="ARBA" id="ARBA00033733"/>
    </source>
</evidence>
<protein>
    <recommendedName>
        <fullName evidence="4">Gastrin-releasing peptide</fullName>
    </recommendedName>
</protein>